<dbReference type="InterPro" id="IPR036420">
    <property type="entry name" value="BRCT_dom_sf"/>
</dbReference>
<keyword evidence="2 4" id="KW-0863">Zinc-finger</keyword>
<comment type="caution">
    <text evidence="8">The sequence shown here is derived from an EMBL/GenBank/DDBJ whole genome shotgun (WGS) entry which is preliminary data.</text>
</comment>
<dbReference type="Pfam" id="PF07535">
    <property type="entry name" value="zf-DBF"/>
    <property type="match status" value="1"/>
</dbReference>
<name>A0AAD9N308_RIDPI</name>
<protein>
    <recommendedName>
        <fullName evidence="7">DBF4-type domain-containing protein</fullName>
    </recommendedName>
</protein>
<dbReference type="GO" id="GO:0008270">
    <property type="term" value="F:zinc ion binding"/>
    <property type="evidence" value="ECO:0007669"/>
    <property type="project" value="UniProtKB-KW"/>
</dbReference>
<organism evidence="8 9">
    <name type="scientific">Ridgeia piscesae</name>
    <name type="common">Tubeworm</name>
    <dbReference type="NCBI Taxonomy" id="27915"/>
    <lineage>
        <taxon>Eukaryota</taxon>
        <taxon>Metazoa</taxon>
        <taxon>Spiralia</taxon>
        <taxon>Lophotrochozoa</taxon>
        <taxon>Annelida</taxon>
        <taxon>Polychaeta</taxon>
        <taxon>Sedentaria</taxon>
        <taxon>Canalipalpata</taxon>
        <taxon>Sabellida</taxon>
        <taxon>Siboglinidae</taxon>
        <taxon>Ridgeia</taxon>
    </lineage>
</organism>
<keyword evidence="1" id="KW-0479">Metal-binding</keyword>
<evidence type="ECO:0000256" key="2">
    <source>
        <dbReference type="ARBA" id="ARBA00022771"/>
    </source>
</evidence>
<dbReference type="GO" id="GO:1901987">
    <property type="term" value="P:regulation of cell cycle phase transition"/>
    <property type="evidence" value="ECO:0007669"/>
    <property type="project" value="TreeGrafter"/>
</dbReference>
<dbReference type="GO" id="GO:0003676">
    <property type="term" value="F:nucleic acid binding"/>
    <property type="evidence" value="ECO:0007669"/>
    <property type="project" value="InterPro"/>
</dbReference>
<feature type="region of interest" description="Disordered" evidence="5">
    <location>
        <begin position="272"/>
        <end position="322"/>
    </location>
</feature>
<dbReference type="AlphaFoldDB" id="A0AAD9N308"/>
<feature type="compositionally biased region" description="Polar residues" evidence="5">
    <location>
        <begin position="286"/>
        <end position="296"/>
    </location>
</feature>
<dbReference type="InterPro" id="IPR006572">
    <property type="entry name" value="Znf_DBF"/>
</dbReference>
<accession>A0AAD9N308</accession>
<keyword evidence="3" id="KW-0862">Zinc</keyword>
<feature type="region of interest" description="Disordered" evidence="5">
    <location>
        <begin position="77"/>
        <end position="101"/>
    </location>
</feature>
<sequence length="400" mass="44600">MKLAVFLIIHLCAGPGAKNSADAAAVYKPLKGKRLFLDLQTCQDHGQLEAKLKLLGATIERCFSKDVSYLITNRGSKRDYSRRTPGGRHVDCPLSTSATSPAANPSPFNVSCYSGGARGAVDSPLTDSPRMLEAPNKPLTRGMAIAQKANLTKNYGSTDVLESARRWNMKIVNIDQAKTYVNREVEKLPEAVKVQLKGKTKERDKKKTFTVRRLKGRFIKFEAVSRHYRPVQQEYPTTTACVNFDTRPEMCPFAPTPPNGTLTLPAIMERAERGDGGKEEEEDWDPTTTAGTSKSQHPPGRTRVGHQSRSKDAPSEPSVTPGMATAAELHRRTQTRLQAEHKRGYCEVCELKYDNIDKHLRGDRHRDIMNMPHLFDGIDRQIAKGPNIDQLLKKVTHDNK</sequence>
<feature type="signal peptide" evidence="6">
    <location>
        <begin position="1"/>
        <end position="23"/>
    </location>
</feature>
<dbReference type="Gene3D" id="6.10.250.3410">
    <property type="entry name" value="DBF zinc finger"/>
    <property type="match status" value="1"/>
</dbReference>
<evidence type="ECO:0000256" key="1">
    <source>
        <dbReference type="ARBA" id="ARBA00022723"/>
    </source>
</evidence>
<feature type="chain" id="PRO_5042178492" description="DBF4-type domain-containing protein" evidence="6">
    <location>
        <begin position="24"/>
        <end position="400"/>
    </location>
</feature>
<evidence type="ECO:0000256" key="5">
    <source>
        <dbReference type="SAM" id="MobiDB-lite"/>
    </source>
</evidence>
<dbReference type="InterPro" id="IPR038545">
    <property type="entry name" value="Znf_DBF_sf"/>
</dbReference>
<reference evidence="8" key="1">
    <citation type="journal article" date="2023" name="Mol. Biol. Evol.">
        <title>Third-Generation Sequencing Reveals the Adaptive Role of the Epigenome in Three Deep-Sea Polychaetes.</title>
        <authorList>
            <person name="Perez M."/>
            <person name="Aroh O."/>
            <person name="Sun Y."/>
            <person name="Lan Y."/>
            <person name="Juniper S.K."/>
            <person name="Young C.R."/>
            <person name="Angers B."/>
            <person name="Qian P.Y."/>
        </authorList>
    </citation>
    <scope>NUCLEOTIDE SEQUENCE</scope>
    <source>
        <strain evidence="8">R07B-5</strain>
    </source>
</reference>
<evidence type="ECO:0000256" key="6">
    <source>
        <dbReference type="SAM" id="SignalP"/>
    </source>
</evidence>
<feature type="domain" description="DBF4-type" evidence="7">
    <location>
        <begin position="339"/>
        <end position="388"/>
    </location>
</feature>
<keyword evidence="6" id="KW-0732">Signal</keyword>
<evidence type="ECO:0000313" key="9">
    <source>
        <dbReference type="Proteomes" id="UP001209878"/>
    </source>
</evidence>
<proteinExistence type="predicted"/>
<dbReference type="Proteomes" id="UP001209878">
    <property type="component" value="Unassembled WGS sequence"/>
</dbReference>
<evidence type="ECO:0000313" key="8">
    <source>
        <dbReference type="EMBL" id="KAK2155287.1"/>
    </source>
</evidence>
<dbReference type="GO" id="GO:0043539">
    <property type="term" value="F:protein serine/threonine kinase activator activity"/>
    <property type="evidence" value="ECO:0007669"/>
    <property type="project" value="TreeGrafter"/>
</dbReference>
<evidence type="ECO:0000256" key="3">
    <source>
        <dbReference type="ARBA" id="ARBA00022833"/>
    </source>
</evidence>
<dbReference type="GO" id="GO:0031431">
    <property type="term" value="C:Dbf4-dependent protein kinase complex"/>
    <property type="evidence" value="ECO:0007669"/>
    <property type="project" value="TreeGrafter"/>
</dbReference>
<dbReference type="SMART" id="SM00586">
    <property type="entry name" value="ZnF_DBF"/>
    <property type="match status" value="1"/>
</dbReference>
<dbReference type="EMBL" id="JAODUO010002086">
    <property type="protein sequence ID" value="KAK2155287.1"/>
    <property type="molecule type" value="Genomic_DNA"/>
</dbReference>
<keyword evidence="9" id="KW-1185">Reference proteome</keyword>
<dbReference type="SUPFAM" id="SSF52113">
    <property type="entry name" value="BRCT domain"/>
    <property type="match status" value="1"/>
</dbReference>
<dbReference type="PANTHER" id="PTHR15375">
    <property type="entry name" value="ACTIVATOR OF S-PHASE KINASE-RELATED"/>
    <property type="match status" value="1"/>
</dbReference>
<dbReference type="GO" id="GO:0010571">
    <property type="term" value="P:positive regulation of nuclear cell cycle DNA replication"/>
    <property type="evidence" value="ECO:0007669"/>
    <property type="project" value="TreeGrafter"/>
</dbReference>
<dbReference type="InterPro" id="IPR051590">
    <property type="entry name" value="Replication_Regulatory_Kinase"/>
</dbReference>
<dbReference type="PROSITE" id="PS51265">
    <property type="entry name" value="ZF_DBF4"/>
    <property type="match status" value="1"/>
</dbReference>
<evidence type="ECO:0000256" key="4">
    <source>
        <dbReference type="PROSITE-ProRule" id="PRU00600"/>
    </source>
</evidence>
<evidence type="ECO:0000259" key="7">
    <source>
        <dbReference type="PROSITE" id="PS51265"/>
    </source>
</evidence>
<dbReference type="PANTHER" id="PTHR15375:SF26">
    <property type="entry name" value="PROTEIN CHIFFON"/>
    <property type="match status" value="1"/>
</dbReference>
<gene>
    <name evidence="8" type="ORF">NP493_2088g00019</name>
</gene>